<evidence type="ECO:0000313" key="2">
    <source>
        <dbReference type="Proteomes" id="UP000050836"/>
    </source>
</evidence>
<gene>
    <name evidence="1" type="ORF">ARC78_09365</name>
</gene>
<evidence type="ECO:0000313" key="1">
    <source>
        <dbReference type="EMBL" id="KRG42332.1"/>
    </source>
</evidence>
<reference evidence="1 2" key="1">
    <citation type="submission" date="2015-10" db="EMBL/GenBank/DDBJ databases">
        <title>Genome sequencing and analysis of members of genus Stenotrophomonas.</title>
        <authorList>
            <person name="Patil P.P."/>
            <person name="Midha S."/>
            <person name="Patil P.B."/>
        </authorList>
    </citation>
    <scope>NUCLEOTIDE SEQUENCE [LARGE SCALE GENOMIC DNA]</scope>
    <source>
        <strain evidence="1 2">JCM 9942</strain>
    </source>
</reference>
<protein>
    <submittedName>
        <fullName evidence="1">Uncharacterized protein</fullName>
    </submittedName>
</protein>
<dbReference type="Proteomes" id="UP000050836">
    <property type="component" value="Unassembled WGS sequence"/>
</dbReference>
<comment type="caution">
    <text evidence="1">The sequence shown here is derived from an EMBL/GenBank/DDBJ whole genome shotgun (WGS) entry which is preliminary data.</text>
</comment>
<dbReference type="EMBL" id="LLXS01000019">
    <property type="protein sequence ID" value="KRG42332.1"/>
    <property type="molecule type" value="Genomic_DNA"/>
</dbReference>
<keyword evidence="2" id="KW-1185">Reference proteome</keyword>
<sequence>MAERESALIAVQELGQRLRASDQQFDRKFALIEGRVKEIQNTLPPAQWVGAISAAWAGLPAYLPTPVFALASSQRLSAPAECQEAADKARQLADAANNLAKCASWGDLGDDCARQARDVRSAADDYEDAVSSASGICS</sequence>
<accession>A0A0R0ABM7</accession>
<name>A0A0R0ABM7_9GAMM</name>
<organism evidence="1 2">
    <name type="scientific">Stenotrophomonas pictorum JCM 9942</name>
    <dbReference type="NCBI Taxonomy" id="1236960"/>
    <lineage>
        <taxon>Bacteria</taxon>
        <taxon>Pseudomonadati</taxon>
        <taxon>Pseudomonadota</taxon>
        <taxon>Gammaproteobacteria</taxon>
        <taxon>Lysobacterales</taxon>
        <taxon>Lysobacteraceae</taxon>
        <taxon>Stenotrophomonas</taxon>
    </lineage>
</organism>
<dbReference type="AlphaFoldDB" id="A0A0R0ABM7"/>
<proteinExistence type="predicted"/>